<organism evidence="1 2">
    <name type="scientific">Seiridium unicorne</name>
    <dbReference type="NCBI Taxonomy" id="138068"/>
    <lineage>
        <taxon>Eukaryota</taxon>
        <taxon>Fungi</taxon>
        <taxon>Dikarya</taxon>
        <taxon>Ascomycota</taxon>
        <taxon>Pezizomycotina</taxon>
        <taxon>Sordariomycetes</taxon>
        <taxon>Xylariomycetidae</taxon>
        <taxon>Amphisphaeriales</taxon>
        <taxon>Sporocadaceae</taxon>
        <taxon>Seiridium</taxon>
    </lineage>
</organism>
<proteinExistence type="predicted"/>
<comment type="caution">
    <text evidence="1">The sequence shown here is derived from an EMBL/GenBank/DDBJ whole genome shotgun (WGS) entry which is preliminary data.</text>
</comment>
<reference evidence="1 2" key="1">
    <citation type="journal article" date="2024" name="J. Plant Pathol.">
        <title>Sequence and assembly of the genome of Seiridium unicorne, isolate CBS 538.82, causal agent of cypress canker disease.</title>
        <authorList>
            <person name="Scali E."/>
            <person name="Rocca G.D."/>
            <person name="Danti R."/>
            <person name="Garbelotto M."/>
            <person name="Barberini S."/>
            <person name="Baroncelli R."/>
            <person name="Emiliani G."/>
        </authorList>
    </citation>
    <scope>NUCLEOTIDE SEQUENCE [LARGE SCALE GENOMIC DNA]</scope>
    <source>
        <strain evidence="1 2">BM-138-508</strain>
    </source>
</reference>
<dbReference type="Gene3D" id="3.30.465.10">
    <property type="match status" value="1"/>
</dbReference>
<dbReference type="EMBL" id="JARVKF010000025">
    <property type="protein sequence ID" value="KAK9425003.1"/>
    <property type="molecule type" value="Genomic_DNA"/>
</dbReference>
<evidence type="ECO:0000313" key="1">
    <source>
        <dbReference type="EMBL" id="KAK9425003.1"/>
    </source>
</evidence>
<gene>
    <name evidence="1" type="ORF">SUNI508_13254</name>
</gene>
<keyword evidence="2" id="KW-1185">Reference proteome</keyword>
<dbReference type="Gene3D" id="3.40.462.20">
    <property type="match status" value="1"/>
</dbReference>
<dbReference type="Proteomes" id="UP001408356">
    <property type="component" value="Unassembled WGS sequence"/>
</dbReference>
<name>A0ABR2VDJ8_9PEZI</name>
<dbReference type="InterPro" id="IPR016169">
    <property type="entry name" value="FAD-bd_PCMH_sub2"/>
</dbReference>
<accession>A0ABR2VDJ8</accession>
<protein>
    <recommendedName>
        <fullName evidence="3">Berberine/berberine-like domain-containing protein</fullName>
    </recommendedName>
</protein>
<evidence type="ECO:0008006" key="3">
    <source>
        <dbReference type="Google" id="ProtNLM"/>
    </source>
</evidence>
<sequence>MDNLAAPCQHSGLANWRSPIDQQQYDPQAMRKEYDSFGSAMKETPALNGSFFLSEGYSLAGVKAVPSEMTAYANRDGKFLASPVMRSSPPDTEAAQAAAKLRNELRSIFYEASGQTKLHAYVNYAFGNESKQNWYGYEQWRQDKLLAMKKKHDHQRKFSLYAPTA</sequence>
<evidence type="ECO:0000313" key="2">
    <source>
        <dbReference type="Proteomes" id="UP001408356"/>
    </source>
</evidence>